<keyword evidence="1" id="KW-1133">Transmembrane helix</keyword>
<keyword evidence="1" id="KW-0812">Transmembrane</keyword>
<organism evidence="2 3">
    <name type="scientific">Pararobbsia alpina</name>
    <dbReference type="NCBI Taxonomy" id="621374"/>
    <lineage>
        <taxon>Bacteria</taxon>
        <taxon>Pseudomonadati</taxon>
        <taxon>Pseudomonadota</taxon>
        <taxon>Betaproteobacteria</taxon>
        <taxon>Burkholderiales</taxon>
        <taxon>Burkholderiaceae</taxon>
        <taxon>Pararobbsia</taxon>
    </lineage>
</organism>
<keyword evidence="3" id="KW-1185">Reference proteome</keyword>
<accession>A0A6S7BNF6</accession>
<proteinExistence type="predicted"/>
<evidence type="ECO:0000256" key="1">
    <source>
        <dbReference type="SAM" id="Phobius"/>
    </source>
</evidence>
<dbReference type="AlphaFoldDB" id="A0A6S7BNF6"/>
<sequence>MQIITALGHALWMAFTILWQIFWGLSLGFLFSAVIEVAVSKSEMSKLLPDASPGR</sequence>
<reference evidence="2 3" key="1">
    <citation type="submission" date="2020-04" db="EMBL/GenBank/DDBJ databases">
        <authorList>
            <person name="De Canck E."/>
        </authorList>
    </citation>
    <scope>NUCLEOTIDE SEQUENCE [LARGE SCALE GENOMIC DNA]</scope>
    <source>
        <strain evidence="2 3">LMG 28138</strain>
    </source>
</reference>
<dbReference type="EMBL" id="CADIKM010000096">
    <property type="protein sequence ID" value="CAB3807214.1"/>
    <property type="molecule type" value="Genomic_DNA"/>
</dbReference>
<feature type="transmembrane region" description="Helical" evidence="1">
    <location>
        <begin position="17"/>
        <end position="39"/>
    </location>
</feature>
<gene>
    <name evidence="2" type="ORF">LMG28138_05899</name>
</gene>
<dbReference type="RefSeq" id="WP_246258081.1">
    <property type="nucleotide sequence ID" value="NZ_CADIKM010000096.1"/>
</dbReference>
<dbReference type="Proteomes" id="UP000494115">
    <property type="component" value="Unassembled WGS sequence"/>
</dbReference>
<evidence type="ECO:0000313" key="2">
    <source>
        <dbReference type="EMBL" id="CAB3807214.1"/>
    </source>
</evidence>
<keyword evidence="1" id="KW-0472">Membrane</keyword>
<name>A0A6S7BNF6_9BURK</name>
<evidence type="ECO:0000313" key="3">
    <source>
        <dbReference type="Proteomes" id="UP000494115"/>
    </source>
</evidence>
<protein>
    <submittedName>
        <fullName evidence="2">Uncharacterized protein</fullName>
    </submittedName>
</protein>